<evidence type="ECO:0000313" key="4">
    <source>
        <dbReference type="EMBL" id="NNJ24227.1"/>
    </source>
</evidence>
<evidence type="ECO:0000256" key="2">
    <source>
        <dbReference type="SAM" id="SignalP"/>
    </source>
</evidence>
<gene>
    <name evidence="4" type="ORF">LzC2_02780</name>
</gene>
<feature type="domain" description="DUF11" evidence="3">
    <location>
        <begin position="232"/>
        <end position="320"/>
    </location>
</feature>
<evidence type="ECO:0000313" key="5">
    <source>
        <dbReference type="Proteomes" id="UP000609651"/>
    </source>
</evidence>
<accession>A0ABX1VAB3</accession>
<keyword evidence="2" id="KW-0732">Signal</keyword>
<protein>
    <recommendedName>
        <fullName evidence="3">DUF11 domain-containing protein</fullName>
    </recommendedName>
</protein>
<organism evidence="4 5">
    <name type="scientific">Alienimonas chondri</name>
    <dbReference type="NCBI Taxonomy" id="2681879"/>
    <lineage>
        <taxon>Bacteria</taxon>
        <taxon>Pseudomonadati</taxon>
        <taxon>Planctomycetota</taxon>
        <taxon>Planctomycetia</taxon>
        <taxon>Planctomycetales</taxon>
        <taxon>Planctomycetaceae</taxon>
        <taxon>Alienimonas</taxon>
    </lineage>
</organism>
<evidence type="ECO:0000256" key="1">
    <source>
        <dbReference type="SAM" id="MobiDB-lite"/>
    </source>
</evidence>
<dbReference type="InterPro" id="IPR047589">
    <property type="entry name" value="DUF11_rpt"/>
</dbReference>
<dbReference type="Proteomes" id="UP000609651">
    <property type="component" value="Unassembled WGS sequence"/>
</dbReference>
<keyword evidence="5" id="KW-1185">Reference proteome</keyword>
<dbReference type="InterPro" id="IPR051172">
    <property type="entry name" value="Chlamydia_OmcB"/>
</dbReference>
<dbReference type="PANTHER" id="PTHR34819">
    <property type="entry name" value="LARGE CYSTEINE-RICH PERIPLASMIC PROTEIN OMCB"/>
    <property type="match status" value="1"/>
</dbReference>
<dbReference type="Gene3D" id="2.60.40.10">
    <property type="entry name" value="Immunoglobulins"/>
    <property type="match status" value="1"/>
</dbReference>
<dbReference type="Pfam" id="PF01345">
    <property type="entry name" value="DUF11"/>
    <property type="match status" value="2"/>
</dbReference>
<feature type="region of interest" description="Disordered" evidence="1">
    <location>
        <begin position="29"/>
        <end position="78"/>
    </location>
</feature>
<reference evidence="4 5" key="1">
    <citation type="journal article" date="2020" name="Syst. Appl. Microbiol.">
        <title>Alienimonas chondri sp. nov., a novel planctomycete isolated from the biofilm of the red alga Chondrus crispus.</title>
        <authorList>
            <person name="Vitorino I."/>
            <person name="Albuquerque L."/>
            <person name="Wiegand S."/>
            <person name="Kallscheuer N."/>
            <person name="da Costa M.S."/>
            <person name="Lobo-da-Cunha A."/>
            <person name="Jogler C."/>
            <person name="Lage O.M."/>
        </authorList>
    </citation>
    <scope>NUCLEOTIDE SEQUENCE [LARGE SCALE GENOMIC DNA]</scope>
    <source>
        <strain evidence="4 5">LzC2</strain>
    </source>
</reference>
<dbReference type="EMBL" id="WTPX01000005">
    <property type="protein sequence ID" value="NNJ24227.1"/>
    <property type="molecule type" value="Genomic_DNA"/>
</dbReference>
<feature type="compositionally biased region" description="Polar residues" evidence="1">
    <location>
        <begin position="134"/>
        <end position="146"/>
    </location>
</feature>
<dbReference type="PANTHER" id="PTHR34819:SF5">
    <property type="entry name" value="CONSERVED REPEAT DOMAIN PROTEIN"/>
    <property type="match status" value="1"/>
</dbReference>
<feature type="signal peptide" evidence="2">
    <location>
        <begin position="1"/>
        <end position="23"/>
    </location>
</feature>
<dbReference type="NCBIfam" id="TIGR01451">
    <property type="entry name" value="B_ant_repeat"/>
    <property type="match status" value="1"/>
</dbReference>
<feature type="region of interest" description="Disordered" evidence="1">
    <location>
        <begin position="111"/>
        <end position="153"/>
    </location>
</feature>
<feature type="domain" description="DUF11" evidence="3">
    <location>
        <begin position="450"/>
        <end position="544"/>
    </location>
</feature>
<dbReference type="InterPro" id="IPR001434">
    <property type="entry name" value="OmcB-like_DUF11"/>
</dbReference>
<comment type="caution">
    <text evidence="4">The sequence shown here is derived from an EMBL/GenBank/DDBJ whole genome shotgun (WGS) entry which is preliminary data.</text>
</comment>
<proteinExistence type="predicted"/>
<sequence>MRTHSPIRTLAAGFALAAVGLFAAPAAGQSAQSSAESQANAGSNADRSSATLMLQGPTGDDVLSVTRNPPGQARAGQDVSYTIDVENVSGFPVQGVSIMESFKGGFEVVSAKQKSSKKEGSKKNSSKKSKQRSGDQSAAQSGQMKSGSKAKGGNAQFRVDLGSLDAGQTKTVAVTGTAPKEGQIRACLSADYRPTLCTSFDVVAPNLKLTRKVLIDARGELSEMGMKNAAYLCDTVAVRYTVKNVGSGESRGVTLNDDLPQGLVTADGSKSEISEDLGDLSAGETVTKEYQLTLAEGREKGGKFTMAAATAKSQTDTARSGEDTAPLRLLQPNLTLNIDGPQEQYLDRPAEYTVTVKNDSKDPALDTKVQLSTPSAASEFNVQSQDAVGQLINVGTLKAGESRDYTVTLTATDPSTISLSGEANAYCTDAAEASAKTKFKGVAAILLEVVDQVDPVPVDETTTYEIYVKNQGSAADSEVELTASLPDNLEFVEGSGDSKITADGNKLRFKKIPTVAPGDILSWEVKTKATSADKVRFRVELTSEANPRAVFELEPTTLY</sequence>
<feature type="chain" id="PRO_5046285345" description="DUF11 domain-containing protein" evidence="2">
    <location>
        <begin position="24"/>
        <end position="559"/>
    </location>
</feature>
<dbReference type="InterPro" id="IPR013783">
    <property type="entry name" value="Ig-like_fold"/>
</dbReference>
<evidence type="ECO:0000259" key="3">
    <source>
        <dbReference type="Pfam" id="PF01345"/>
    </source>
</evidence>
<feature type="compositionally biased region" description="Low complexity" evidence="1">
    <location>
        <begin position="29"/>
        <end position="45"/>
    </location>
</feature>
<name>A0ABX1VAB3_9PLAN</name>